<dbReference type="GO" id="GO:0009236">
    <property type="term" value="P:cobalamin biosynthetic process"/>
    <property type="evidence" value="ECO:0007669"/>
    <property type="project" value="UniProtKB-UniPathway"/>
</dbReference>
<evidence type="ECO:0000256" key="7">
    <source>
        <dbReference type="ARBA" id="ARBA00023239"/>
    </source>
</evidence>
<dbReference type="PANTHER" id="PTHR42885">
    <property type="entry name" value="HISTIDINOL-PHOSPHATE AMINOTRANSFERASE-RELATED"/>
    <property type="match status" value="1"/>
</dbReference>
<name>A0A1A8XYS3_9RHOO</name>
<evidence type="ECO:0000259" key="10">
    <source>
        <dbReference type="Pfam" id="PF00155"/>
    </source>
</evidence>
<accession>A0A1A8XYS3</accession>
<evidence type="ECO:0000256" key="8">
    <source>
        <dbReference type="ARBA" id="ARBA00029996"/>
    </source>
</evidence>
<evidence type="ECO:0000256" key="4">
    <source>
        <dbReference type="ARBA" id="ARBA00012285"/>
    </source>
</evidence>
<evidence type="ECO:0000256" key="3">
    <source>
        <dbReference type="ARBA" id="ARBA00004953"/>
    </source>
</evidence>
<dbReference type="InterPro" id="IPR015421">
    <property type="entry name" value="PyrdxlP-dep_Trfase_major"/>
</dbReference>
<evidence type="ECO:0000256" key="5">
    <source>
        <dbReference type="ARBA" id="ARBA00022573"/>
    </source>
</evidence>
<keyword evidence="6" id="KW-0663">Pyridoxal phosphate</keyword>
<dbReference type="SUPFAM" id="SSF53383">
    <property type="entry name" value="PLP-dependent transferases"/>
    <property type="match status" value="1"/>
</dbReference>
<organism evidence="11 12">
    <name type="scientific">Candidatus Propionivibrio aalborgensis</name>
    <dbReference type="NCBI Taxonomy" id="1860101"/>
    <lineage>
        <taxon>Bacteria</taxon>
        <taxon>Pseudomonadati</taxon>
        <taxon>Pseudomonadota</taxon>
        <taxon>Betaproteobacteria</taxon>
        <taxon>Rhodocyclales</taxon>
        <taxon>Rhodocyclaceae</taxon>
        <taxon>Propionivibrio</taxon>
    </lineage>
</organism>
<dbReference type="InterPro" id="IPR004839">
    <property type="entry name" value="Aminotransferase_I/II_large"/>
</dbReference>
<dbReference type="Gene3D" id="3.40.640.10">
    <property type="entry name" value="Type I PLP-dependent aspartate aminotransferase-like (Major domain)"/>
    <property type="match status" value="1"/>
</dbReference>
<keyword evidence="12" id="KW-1185">Reference proteome</keyword>
<dbReference type="InterPro" id="IPR005860">
    <property type="entry name" value="CobD"/>
</dbReference>
<sequence length="356" mass="38764">MLEHGGKLRSAAQHYGIQLDNWLDLSTGINPQSYPIQTINPLCWQRLPEDNDGLEAAATAYYGNDRLLVLPGSQAAIQILPTLFKPAVVAFLAPIYEEHPLAWQRAGHQLRRLPSLRRALAATTPIVLLCNPNNPTATTLPREALLEAAAQLNNRGGWLIVDEAFADPEMANGATDFTGLASLAGSAEAPRLIVLRSLGKFFGLAGARVGFILGAAEKLDQLREAIGPWPVAHPSRAVAREALSDVAWQTAARKRLTTSSLRLADCLAPLGEVKRTALFCTLSMAEETATIATSTTNPTSAASNEQQLDALFEHFARRAILTRRFAQHGLLRFGLPGNETEWRRLSTAIEEWGRIN</sequence>
<evidence type="ECO:0000256" key="6">
    <source>
        <dbReference type="ARBA" id="ARBA00022898"/>
    </source>
</evidence>
<dbReference type="InterPro" id="IPR015424">
    <property type="entry name" value="PyrdxlP-dep_Trfase"/>
</dbReference>
<dbReference type="UniPathway" id="UPA00148"/>
<dbReference type="EMBL" id="FLQY01000310">
    <property type="protein sequence ID" value="SBT10100.1"/>
    <property type="molecule type" value="Genomic_DNA"/>
</dbReference>
<comment type="cofactor">
    <cofactor evidence="1">
        <name>pyridoxal 5'-phosphate</name>
        <dbReference type="ChEBI" id="CHEBI:597326"/>
    </cofactor>
</comment>
<dbReference type="AlphaFoldDB" id="A0A1A8XYS3"/>
<keyword evidence="7 11" id="KW-0456">Lyase</keyword>
<dbReference type="CDD" id="cd00609">
    <property type="entry name" value="AAT_like"/>
    <property type="match status" value="1"/>
</dbReference>
<dbReference type="EC" id="4.1.1.81" evidence="4"/>
<evidence type="ECO:0000256" key="2">
    <source>
        <dbReference type="ARBA" id="ARBA00003444"/>
    </source>
</evidence>
<protein>
    <recommendedName>
        <fullName evidence="4">threonine-phosphate decarboxylase</fullName>
        <ecNumber evidence="4">4.1.1.81</ecNumber>
    </recommendedName>
    <alternativeName>
        <fullName evidence="8">L-threonine-O-3-phosphate decarboxylase</fullName>
    </alternativeName>
</protein>
<comment type="function">
    <text evidence="2">Decarboxylates L-threonine-O-3-phosphate to yield (R)-1-amino-2-propanol O-2-phosphate, the precursor for the linkage between the nucleotide loop and the corrin ring in cobalamin.</text>
</comment>
<dbReference type="Pfam" id="PF00155">
    <property type="entry name" value="Aminotran_1_2"/>
    <property type="match status" value="1"/>
</dbReference>
<keyword evidence="5" id="KW-0169">Cobalamin biosynthesis</keyword>
<dbReference type="NCBIfam" id="TIGR01140">
    <property type="entry name" value="L_thr_O3P_dcar"/>
    <property type="match status" value="1"/>
</dbReference>
<proteinExistence type="predicted"/>
<evidence type="ECO:0000313" key="12">
    <source>
        <dbReference type="Proteomes" id="UP000199600"/>
    </source>
</evidence>
<evidence type="ECO:0000313" key="11">
    <source>
        <dbReference type="EMBL" id="SBT10100.1"/>
    </source>
</evidence>
<dbReference type="GO" id="GO:0030170">
    <property type="term" value="F:pyridoxal phosphate binding"/>
    <property type="evidence" value="ECO:0007669"/>
    <property type="project" value="InterPro"/>
</dbReference>
<evidence type="ECO:0000256" key="1">
    <source>
        <dbReference type="ARBA" id="ARBA00001933"/>
    </source>
</evidence>
<feature type="domain" description="Aminotransferase class I/classII large" evidence="10">
    <location>
        <begin position="54"/>
        <end position="268"/>
    </location>
</feature>
<dbReference type="PROSITE" id="PS00105">
    <property type="entry name" value="AA_TRANSFER_CLASS_1"/>
    <property type="match status" value="1"/>
</dbReference>
<comment type="pathway">
    <text evidence="3">Cofactor biosynthesis; adenosylcobalamin biosynthesis.</text>
</comment>
<dbReference type="InterPro" id="IPR015422">
    <property type="entry name" value="PyrdxlP-dep_Trfase_small"/>
</dbReference>
<gene>
    <name evidence="11" type="primary">cobC</name>
    <name evidence="11" type="ORF">PROAA_3780002</name>
</gene>
<dbReference type="Gene3D" id="3.90.1150.10">
    <property type="entry name" value="Aspartate Aminotransferase, domain 1"/>
    <property type="match status" value="1"/>
</dbReference>
<dbReference type="Proteomes" id="UP000199600">
    <property type="component" value="Unassembled WGS sequence"/>
</dbReference>
<dbReference type="RefSeq" id="WP_186411836.1">
    <property type="nucleotide sequence ID" value="NZ_FLQY01000310.1"/>
</dbReference>
<evidence type="ECO:0000256" key="9">
    <source>
        <dbReference type="ARBA" id="ARBA00048531"/>
    </source>
</evidence>
<dbReference type="PANTHER" id="PTHR42885:SF1">
    <property type="entry name" value="THREONINE-PHOSPHATE DECARBOXYLASE"/>
    <property type="match status" value="1"/>
</dbReference>
<dbReference type="GO" id="GO:0048472">
    <property type="term" value="F:threonine-phosphate decarboxylase activity"/>
    <property type="evidence" value="ECO:0007669"/>
    <property type="project" value="UniProtKB-EC"/>
</dbReference>
<comment type="catalytic activity">
    <reaction evidence="9">
        <text>O-phospho-L-threonine + H(+) = (R)-1-aminopropan-2-yl phosphate + CO2</text>
        <dbReference type="Rhea" id="RHEA:11492"/>
        <dbReference type="ChEBI" id="CHEBI:15378"/>
        <dbReference type="ChEBI" id="CHEBI:16526"/>
        <dbReference type="ChEBI" id="CHEBI:58563"/>
        <dbReference type="ChEBI" id="CHEBI:58675"/>
        <dbReference type="EC" id="4.1.1.81"/>
    </reaction>
</comment>
<reference evidence="11 12" key="1">
    <citation type="submission" date="2016-06" db="EMBL/GenBank/DDBJ databases">
        <authorList>
            <person name="Kjaerup R.B."/>
            <person name="Dalgaard T.S."/>
            <person name="Juul-Madsen H.R."/>
        </authorList>
    </citation>
    <scope>NUCLEOTIDE SEQUENCE [LARGE SCALE GENOMIC DNA]</scope>
    <source>
        <strain evidence="11">2</strain>
    </source>
</reference>
<dbReference type="InterPro" id="IPR004838">
    <property type="entry name" value="NHTrfase_class1_PyrdxlP-BS"/>
</dbReference>